<comment type="caution">
    <text evidence="6">The sequence shown here is derived from an EMBL/GenBank/DDBJ whole genome shotgun (WGS) entry which is preliminary data.</text>
</comment>
<dbReference type="SUPFAM" id="SSF52922">
    <property type="entry name" value="TK C-terminal domain-like"/>
    <property type="match status" value="1"/>
</dbReference>
<proteinExistence type="predicted"/>
<dbReference type="Gene3D" id="3.40.50.920">
    <property type="match status" value="1"/>
</dbReference>
<evidence type="ECO:0000259" key="3">
    <source>
        <dbReference type="Pfam" id="PF01558"/>
    </source>
</evidence>
<dbReference type="SUPFAM" id="SSF53323">
    <property type="entry name" value="Pyruvate-ferredoxin oxidoreductase, PFOR, domain III"/>
    <property type="match status" value="1"/>
</dbReference>
<dbReference type="InterPro" id="IPR033412">
    <property type="entry name" value="PFOR_II"/>
</dbReference>
<dbReference type="EMBL" id="NIDE01000003">
    <property type="protein sequence ID" value="OWK44517.1"/>
    <property type="molecule type" value="Genomic_DNA"/>
</dbReference>
<protein>
    <submittedName>
        <fullName evidence="6">2-oxoglutarate oxidoreductase, alpha subunit</fullName>
    </submittedName>
</protein>
<name>A0A225E7W5_9BACT</name>
<evidence type="ECO:0000256" key="2">
    <source>
        <dbReference type="SAM" id="MobiDB-lite"/>
    </source>
</evidence>
<dbReference type="InterPro" id="IPR019752">
    <property type="entry name" value="Pyrv/ketoisovalerate_OxRed_cat"/>
</dbReference>
<dbReference type="InterPro" id="IPR009014">
    <property type="entry name" value="Transketo_C/PFOR_II"/>
</dbReference>
<dbReference type="NCBIfam" id="TIGR03710">
    <property type="entry name" value="OAFO_sf"/>
    <property type="match status" value="1"/>
</dbReference>
<organism evidence="6 7">
    <name type="scientific">Fimbriiglobus ruber</name>
    <dbReference type="NCBI Taxonomy" id="1908690"/>
    <lineage>
        <taxon>Bacteria</taxon>
        <taxon>Pseudomonadati</taxon>
        <taxon>Planctomycetota</taxon>
        <taxon>Planctomycetia</taxon>
        <taxon>Gemmatales</taxon>
        <taxon>Gemmataceae</taxon>
        <taxon>Fimbriiglobus</taxon>
    </lineage>
</organism>
<dbReference type="SUPFAM" id="SSF52518">
    <property type="entry name" value="Thiamin diphosphate-binding fold (THDP-binding)"/>
    <property type="match status" value="1"/>
</dbReference>
<dbReference type="InterPro" id="IPR022367">
    <property type="entry name" value="2-oxoacid/accept_OxRdtase_asu"/>
</dbReference>
<dbReference type="Pfam" id="PF01558">
    <property type="entry name" value="POR"/>
    <property type="match status" value="1"/>
</dbReference>
<reference evidence="7" key="1">
    <citation type="submission" date="2017-06" db="EMBL/GenBank/DDBJ databases">
        <title>Genome analysis of Fimbriiglobus ruber SP5, the first member of the order Planctomycetales with confirmed chitinolytic capability.</title>
        <authorList>
            <person name="Ravin N.V."/>
            <person name="Rakitin A.L."/>
            <person name="Ivanova A.A."/>
            <person name="Beletsky A.V."/>
            <person name="Kulichevskaya I.S."/>
            <person name="Mardanov A.V."/>
            <person name="Dedysh S.N."/>
        </authorList>
    </citation>
    <scope>NUCLEOTIDE SEQUENCE [LARGE SCALE GENOMIC DNA]</scope>
    <source>
        <strain evidence="7">SP5</strain>
    </source>
</reference>
<keyword evidence="1" id="KW-0560">Oxidoreductase</keyword>
<dbReference type="GO" id="GO:0006979">
    <property type="term" value="P:response to oxidative stress"/>
    <property type="evidence" value="ECO:0007669"/>
    <property type="project" value="TreeGrafter"/>
</dbReference>
<feature type="domain" description="Pyruvate/ketoisovalerate oxidoreductase catalytic" evidence="3">
    <location>
        <begin position="40"/>
        <end position="229"/>
    </location>
</feature>
<sequence length="645" mass="69018">MTPPNGSSGVITPPGTPSRNGHHTVQEVESITIRFAGDSGDGMQLAGTQFTNTSALLGNDIATFPDFPAEIRAPAGTLPGVSGFQVHFSSTDIHTPGDVLNALVVMNPAALKTNLKDLEPGGYLIVNGDAFGVSDLDKARYKVSPLDDGSLKNYRVVRVSIGKLTREAVAECKLSPREADRCKNFFALGLVYWMYERPLETTLKWIRDKFGKNPQFVDANSRALKAGYNYGETVELLPVQYKVAKAKIAPGTYRKITGNEALALGLVAASMKAKKTLVFSGYPITPASSVLEQLADMKRFGVKTLQAEDEIAAAGVAIGASFGGAIGVTATSGPGICLKSEAIGLAVMTELPLVILDIQRGGPSTGLPTKTEQADLLQAMFGRNGECPAAIIAPQSPSDCFDIALEAVRIATRFMCPVFLLSDGYIANGAEPWKVPAVANLPNLEVKNITEPNGAGWGGAAHENGAGDAAKYLPYKRDELLARPWALPGTPGLEHRIGGIEKQDVTGNINYDPENHEHMVRTRAQKIENIALTIPDLDVIGPADADLLVIGWGGTHGTITTAIERARRKGQKVAQAHFRYLNPMPKNTAEVLARFKKILVPELNSGQLLWLLRAKFLAPAQGLNKIQGRPFLVSEIESAIDGMLK</sequence>
<evidence type="ECO:0000313" key="6">
    <source>
        <dbReference type="EMBL" id="OWK44517.1"/>
    </source>
</evidence>
<evidence type="ECO:0000259" key="4">
    <source>
        <dbReference type="Pfam" id="PF01855"/>
    </source>
</evidence>
<dbReference type="Pfam" id="PF17147">
    <property type="entry name" value="PFOR_II"/>
    <property type="match status" value="1"/>
</dbReference>
<dbReference type="InterPro" id="IPR002880">
    <property type="entry name" value="Pyrv_Fd/Flavodoxin_OxRdtase_N"/>
</dbReference>
<dbReference type="CDD" id="cd07034">
    <property type="entry name" value="TPP_PYR_PFOR_IOR-alpha_like"/>
    <property type="match status" value="1"/>
</dbReference>
<dbReference type="PANTHER" id="PTHR32154">
    <property type="entry name" value="PYRUVATE-FLAVODOXIN OXIDOREDUCTASE-RELATED"/>
    <property type="match status" value="1"/>
</dbReference>
<dbReference type="GO" id="GO:0016903">
    <property type="term" value="F:oxidoreductase activity, acting on the aldehyde or oxo group of donors"/>
    <property type="evidence" value="ECO:0007669"/>
    <property type="project" value="InterPro"/>
</dbReference>
<evidence type="ECO:0000259" key="5">
    <source>
        <dbReference type="Pfam" id="PF17147"/>
    </source>
</evidence>
<feature type="domain" description="Pyruvate:ferredoxin oxidoreductase core" evidence="5">
    <location>
        <begin position="545"/>
        <end position="609"/>
    </location>
</feature>
<dbReference type="Proteomes" id="UP000214646">
    <property type="component" value="Unassembled WGS sequence"/>
</dbReference>
<evidence type="ECO:0000313" key="7">
    <source>
        <dbReference type="Proteomes" id="UP000214646"/>
    </source>
</evidence>
<dbReference type="InterPro" id="IPR029061">
    <property type="entry name" value="THDP-binding"/>
</dbReference>
<accession>A0A225E7W5</accession>
<feature type="region of interest" description="Disordered" evidence="2">
    <location>
        <begin position="1"/>
        <end position="23"/>
    </location>
</feature>
<gene>
    <name evidence="6" type="ORF">FRUB_02449</name>
</gene>
<dbReference type="RefSeq" id="WP_088253772.1">
    <property type="nucleotide sequence ID" value="NZ_NIDE01000003.1"/>
</dbReference>
<feature type="domain" description="Pyruvate flavodoxin/ferredoxin oxidoreductase pyrimidine binding" evidence="4">
    <location>
        <begin position="273"/>
        <end position="442"/>
    </location>
</feature>
<evidence type="ECO:0000256" key="1">
    <source>
        <dbReference type="ARBA" id="ARBA00023002"/>
    </source>
</evidence>
<dbReference type="Pfam" id="PF01855">
    <property type="entry name" value="POR_N"/>
    <property type="match status" value="1"/>
</dbReference>
<dbReference type="FunFam" id="3.40.50.970:FF:000022">
    <property type="entry name" value="2-oxoglutarate ferredoxin oxidoreductase alpha subunit"/>
    <property type="match status" value="1"/>
</dbReference>
<dbReference type="PANTHER" id="PTHR32154:SF20">
    <property type="entry name" value="2-OXOGLUTARATE OXIDOREDUCTASE SUBUNIT KORA"/>
    <property type="match status" value="1"/>
</dbReference>
<dbReference type="OrthoDB" id="9794954at2"/>
<dbReference type="Gene3D" id="3.40.50.970">
    <property type="match status" value="1"/>
</dbReference>
<dbReference type="InterPro" id="IPR050722">
    <property type="entry name" value="Pyruvate:ferred/Flavod_OxRd"/>
</dbReference>
<dbReference type="InterPro" id="IPR002869">
    <property type="entry name" value="Pyrv_flavodox_OxRed_cen"/>
</dbReference>
<dbReference type="Gene3D" id="3.40.920.10">
    <property type="entry name" value="Pyruvate-ferredoxin oxidoreductase, PFOR, domain III"/>
    <property type="match status" value="1"/>
</dbReference>
<dbReference type="AlphaFoldDB" id="A0A225E7W5"/>
<keyword evidence="7" id="KW-1185">Reference proteome</keyword>
<feature type="compositionally biased region" description="Polar residues" evidence="2">
    <location>
        <begin position="1"/>
        <end position="10"/>
    </location>
</feature>